<evidence type="ECO:0000256" key="7">
    <source>
        <dbReference type="ARBA" id="ARBA00023136"/>
    </source>
</evidence>
<dbReference type="PANTHER" id="PTHR43297:SF2">
    <property type="entry name" value="DIPEPTIDE TRANSPORT ATP-BINDING PROTEIN DPPD"/>
    <property type="match status" value="1"/>
</dbReference>
<evidence type="ECO:0000313" key="10">
    <source>
        <dbReference type="Proteomes" id="UP001596150"/>
    </source>
</evidence>
<evidence type="ECO:0000256" key="3">
    <source>
        <dbReference type="ARBA" id="ARBA00022448"/>
    </source>
</evidence>
<dbReference type="EMBL" id="JBHSML010000014">
    <property type="protein sequence ID" value="MFC5518690.1"/>
    <property type="molecule type" value="Genomic_DNA"/>
</dbReference>
<gene>
    <name evidence="9" type="ORF">ACFPP9_23145</name>
</gene>
<dbReference type="Proteomes" id="UP001596150">
    <property type="component" value="Unassembled WGS sequence"/>
</dbReference>
<evidence type="ECO:0000256" key="2">
    <source>
        <dbReference type="ARBA" id="ARBA00005417"/>
    </source>
</evidence>
<dbReference type="SUPFAM" id="SSF52540">
    <property type="entry name" value="P-loop containing nucleoside triphosphate hydrolases"/>
    <property type="match status" value="1"/>
</dbReference>
<dbReference type="InterPro" id="IPR027417">
    <property type="entry name" value="P-loop_NTPase"/>
</dbReference>
<dbReference type="PANTHER" id="PTHR43297">
    <property type="entry name" value="OLIGOPEPTIDE TRANSPORT ATP-BINDING PROTEIN APPD"/>
    <property type="match status" value="1"/>
</dbReference>
<dbReference type="PROSITE" id="PS50893">
    <property type="entry name" value="ABC_TRANSPORTER_2"/>
    <property type="match status" value="1"/>
</dbReference>
<dbReference type="SMART" id="SM00382">
    <property type="entry name" value="AAA"/>
    <property type="match status" value="1"/>
</dbReference>
<keyword evidence="7" id="KW-0472">Membrane</keyword>
<dbReference type="RefSeq" id="WP_266344546.1">
    <property type="nucleotide sequence ID" value="NZ_JAPKNH010000005.1"/>
</dbReference>
<comment type="similarity">
    <text evidence="2">Belongs to the ABC transporter superfamily.</text>
</comment>
<keyword evidence="4" id="KW-1003">Cell membrane</keyword>
<dbReference type="GO" id="GO:0005524">
    <property type="term" value="F:ATP binding"/>
    <property type="evidence" value="ECO:0007669"/>
    <property type="project" value="UniProtKB-KW"/>
</dbReference>
<evidence type="ECO:0000313" key="9">
    <source>
        <dbReference type="EMBL" id="MFC5518690.1"/>
    </source>
</evidence>
<dbReference type="Pfam" id="PF08352">
    <property type="entry name" value="oligo_HPY"/>
    <property type="match status" value="1"/>
</dbReference>
<proteinExistence type="inferred from homology"/>
<comment type="caution">
    <text evidence="9">The sequence shown here is derived from an EMBL/GenBank/DDBJ whole genome shotgun (WGS) entry which is preliminary data.</text>
</comment>
<dbReference type="InterPro" id="IPR017871">
    <property type="entry name" value="ABC_transporter-like_CS"/>
</dbReference>
<dbReference type="InterPro" id="IPR013563">
    <property type="entry name" value="Oligopep_ABC_C"/>
</dbReference>
<sequence>MSFISIQGLTVAFDGTQVLHGIDLEIGRGEALGLVGESGCGKSVTWLAALGLLPGKARVGGSVKIDGEELIGASRTQVERVRGKRIAMIFQDPSSSLNPVHRVGRQIMESLTLHRGLKGQAAKAEAIRLMDLVGIPSAATRIDLYPHEFSGGQCQRVMIAMALAGEPDLLIADEPTTALDATIQAQILDLLSQIRAETGMAMVLISHDLGAVSAVCDRAAVMYAGRIVEMNDTAALFSAPRHPYTRGLFDAIPEIDGDRGRLKPIHGTVPDPRALPQGCAFAPRCGSADTRCHTRSPEPQAGREGGLLACFHPVAWAVPLMTSPQGIPA</sequence>
<keyword evidence="6 9" id="KW-0067">ATP-binding</keyword>
<dbReference type="CDD" id="cd03257">
    <property type="entry name" value="ABC_NikE_OppD_transporters"/>
    <property type="match status" value="1"/>
</dbReference>
<name>A0ABW0Q1E2_9HYPH</name>
<evidence type="ECO:0000256" key="6">
    <source>
        <dbReference type="ARBA" id="ARBA00022840"/>
    </source>
</evidence>
<dbReference type="Pfam" id="PF00005">
    <property type="entry name" value="ABC_tran"/>
    <property type="match status" value="1"/>
</dbReference>
<keyword evidence="5" id="KW-0547">Nucleotide-binding</keyword>
<dbReference type="PROSITE" id="PS00211">
    <property type="entry name" value="ABC_TRANSPORTER_1"/>
    <property type="match status" value="1"/>
</dbReference>
<dbReference type="NCBIfam" id="TIGR01727">
    <property type="entry name" value="oligo_HPY"/>
    <property type="match status" value="1"/>
</dbReference>
<protein>
    <submittedName>
        <fullName evidence="9">ABC transporter ATP-binding protein</fullName>
    </submittedName>
</protein>
<evidence type="ECO:0000259" key="8">
    <source>
        <dbReference type="PROSITE" id="PS50893"/>
    </source>
</evidence>
<dbReference type="InterPro" id="IPR003593">
    <property type="entry name" value="AAA+_ATPase"/>
</dbReference>
<keyword evidence="3" id="KW-0813">Transport</keyword>
<evidence type="ECO:0000256" key="1">
    <source>
        <dbReference type="ARBA" id="ARBA00004417"/>
    </source>
</evidence>
<dbReference type="InterPro" id="IPR050388">
    <property type="entry name" value="ABC_Ni/Peptide_Import"/>
</dbReference>
<dbReference type="InterPro" id="IPR003439">
    <property type="entry name" value="ABC_transporter-like_ATP-bd"/>
</dbReference>
<evidence type="ECO:0000256" key="4">
    <source>
        <dbReference type="ARBA" id="ARBA00022475"/>
    </source>
</evidence>
<dbReference type="Gene3D" id="3.40.50.300">
    <property type="entry name" value="P-loop containing nucleotide triphosphate hydrolases"/>
    <property type="match status" value="1"/>
</dbReference>
<keyword evidence="10" id="KW-1185">Reference proteome</keyword>
<accession>A0ABW0Q1E2</accession>
<feature type="domain" description="ABC transporter" evidence="8">
    <location>
        <begin position="4"/>
        <end position="249"/>
    </location>
</feature>
<comment type="subcellular location">
    <subcellularLocation>
        <location evidence="1">Cell inner membrane</location>
        <topology evidence="1">Peripheral membrane protein</topology>
    </subcellularLocation>
</comment>
<organism evidence="9 10">
    <name type="scientific">Kaistia terrae</name>
    <dbReference type="NCBI Taxonomy" id="537017"/>
    <lineage>
        <taxon>Bacteria</taxon>
        <taxon>Pseudomonadati</taxon>
        <taxon>Pseudomonadota</taxon>
        <taxon>Alphaproteobacteria</taxon>
        <taxon>Hyphomicrobiales</taxon>
        <taxon>Kaistiaceae</taxon>
        <taxon>Kaistia</taxon>
    </lineage>
</organism>
<reference evidence="10" key="1">
    <citation type="journal article" date="2019" name="Int. J. Syst. Evol. Microbiol.">
        <title>The Global Catalogue of Microorganisms (GCM) 10K type strain sequencing project: providing services to taxonomists for standard genome sequencing and annotation.</title>
        <authorList>
            <consortium name="The Broad Institute Genomics Platform"/>
            <consortium name="The Broad Institute Genome Sequencing Center for Infectious Disease"/>
            <person name="Wu L."/>
            <person name="Ma J."/>
        </authorList>
    </citation>
    <scope>NUCLEOTIDE SEQUENCE [LARGE SCALE GENOMIC DNA]</scope>
    <source>
        <strain evidence="10">KACC 12633</strain>
    </source>
</reference>
<evidence type="ECO:0000256" key="5">
    <source>
        <dbReference type="ARBA" id="ARBA00022741"/>
    </source>
</evidence>